<proteinExistence type="predicted"/>
<organism evidence="8 9">
    <name type="scientific">Roseivirga misakiensis</name>
    <dbReference type="NCBI Taxonomy" id="1563681"/>
    <lineage>
        <taxon>Bacteria</taxon>
        <taxon>Pseudomonadati</taxon>
        <taxon>Bacteroidota</taxon>
        <taxon>Cytophagia</taxon>
        <taxon>Cytophagales</taxon>
        <taxon>Roseivirgaceae</taxon>
        <taxon>Roseivirga</taxon>
    </lineage>
</organism>
<dbReference type="Proteomes" id="UP000095552">
    <property type="component" value="Unassembled WGS sequence"/>
</dbReference>
<dbReference type="OrthoDB" id="974574at2"/>
<feature type="transmembrane region" description="Helical" evidence="6">
    <location>
        <begin position="20"/>
        <end position="41"/>
    </location>
</feature>
<evidence type="ECO:0000256" key="5">
    <source>
        <dbReference type="ARBA" id="ARBA00023136"/>
    </source>
</evidence>
<feature type="transmembrane region" description="Helical" evidence="6">
    <location>
        <begin position="372"/>
        <end position="396"/>
    </location>
</feature>
<dbReference type="EMBL" id="MDGQ01000005">
    <property type="protein sequence ID" value="OEK04207.1"/>
    <property type="molecule type" value="Genomic_DNA"/>
</dbReference>
<evidence type="ECO:0000259" key="7">
    <source>
        <dbReference type="Pfam" id="PF02687"/>
    </source>
</evidence>
<evidence type="ECO:0000256" key="1">
    <source>
        <dbReference type="ARBA" id="ARBA00004651"/>
    </source>
</evidence>
<protein>
    <recommendedName>
        <fullName evidence="7">ABC3 transporter permease C-terminal domain-containing protein</fullName>
    </recommendedName>
</protein>
<evidence type="ECO:0000256" key="6">
    <source>
        <dbReference type="SAM" id="Phobius"/>
    </source>
</evidence>
<feature type="transmembrane region" description="Helical" evidence="6">
    <location>
        <begin position="751"/>
        <end position="769"/>
    </location>
</feature>
<reference evidence="8 9" key="1">
    <citation type="submission" date="2016-08" db="EMBL/GenBank/DDBJ databases">
        <title>Draft genome of Fabibacter sp. strain SK-8.</title>
        <authorList>
            <person name="Wong S.-K."/>
            <person name="Hamasaki K."/>
            <person name="Yoshizawa S."/>
        </authorList>
    </citation>
    <scope>NUCLEOTIDE SEQUENCE [LARGE SCALE GENOMIC DNA]</scope>
    <source>
        <strain evidence="8 9">SK-8</strain>
    </source>
</reference>
<evidence type="ECO:0000256" key="4">
    <source>
        <dbReference type="ARBA" id="ARBA00022989"/>
    </source>
</evidence>
<evidence type="ECO:0000313" key="9">
    <source>
        <dbReference type="Proteomes" id="UP000095552"/>
    </source>
</evidence>
<evidence type="ECO:0000256" key="2">
    <source>
        <dbReference type="ARBA" id="ARBA00022475"/>
    </source>
</evidence>
<evidence type="ECO:0000256" key="3">
    <source>
        <dbReference type="ARBA" id="ARBA00022692"/>
    </source>
</evidence>
<dbReference type="PANTHER" id="PTHR30572">
    <property type="entry name" value="MEMBRANE COMPONENT OF TRANSPORTER-RELATED"/>
    <property type="match status" value="1"/>
</dbReference>
<accession>A0A1E5SYU0</accession>
<dbReference type="PANTHER" id="PTHR30572:SF18">
    <property type="entry name" value="ABC-TYPE MACROLIDE FAMILY EXPORT SYSTEM PERMEASE COMPONENT 2"/>
    <property type="match status" value="1"/>
</dbReference>
<keyword evidence="9" id="KW-1185">Reference proteome</keyword>
<keyword evidence="5 6" id="KW-0472">Membrane</keyword>
<name>A0A1E5SYU0_9BACT</name>
<feature type="transmembrane region" description="Helical" evidence="6">
    <location>
        <begin position="666"/>
        <end position="687"/>
    </location>
</feature>
<feature type="transmembrane region" description="Helical" evidence="6">
    <location>
        <begin position="279"/>
        <end position="300"/>
    </location>
</feature>
<comment type="caution">
    <text evidence="8">The sequence shown here is derived from an EMBL/GenBank/DDBJ whole genome shotgun (WGS) entry which is preliminary data.</text>
</comment>
<dbReference type="GO" id="GO:0022857">
    <property type="term" value="F:transmembrane transporter activity"/>
    <property type="evidence" value="ECO:0007669"/>
    <property type="project" value="TreeGrafter"/>
</dbReference>
<dbReference type="InterPro" id="IPR003838">
    <property type="entry name" value="ABC3_permease_C"/>
</dbReference>
<feature type="domain" description="ABC3 transporter permease C-terminal" evidence="7">
    <location>
        <begin position="669"/>
        <end position="779"/>
    </location>
</feature>
<keyword evidence="2" id="KW-1003">Cell membrane</keyword>
<dbReference type="InterPro" id="IPR050250">
    <property type="entry name" value="Macrolide_Exporter_MacB"/>
</dbReference>
<feature type="transmembrane region" description="Helical" evidence="6">
    <location>
        <begin position="707"/>
        <end position="731"/>
    </location>
</feature>
<gene>
    <name evidence="8" type="ORF">BFP71_12040</name>
</gene>
<dbReference type="Pfam" id="PF02687">
    <property type="entry name" value="FtsX"/>
    <property type="match status" value="2"/>
</dbReference>
<dbReference type="STRING" id="1563681.BFP71_12040"/>
<dbReference type="GO" id="GO:0005886">
    <property type="term" value="C:plasma membrane"/>
    <property type="evidence" value="ECO:0007669"/>
    <property type="project" value="UniProtKB-SubCell"/>
</dbReference>
<sequence length="786" mass="86967">MSPSLKHAYKSLKRYKAPTLINFFGFTIGLTGAILLLAILLHDLNFDKYHQNDRRVYRMSIGLDLPSGPRHFASTSVISGENLAESIPEVKGVIRMRTMPATLTIGESILTNEPITYVDSTFYGGFKVELVQGTLPETRDQILISSATRDRIFGTDDPIGKPLNAETAAGVQPLLIAGVYESYPTNVSFRPSFLANFALIEARHNRNQGAIVPYLSTFVLTDKAVSAEVLNEKVKNHFESSLPDGLSEVIKPQVENYSQIHFLRGLEFDLGQKHDKSTLWILGLLAAFILISTVINYFNVQMALAVQRTKELSIRKALGQSFGNKLYQTMSESALLLLPSFVIGGFSIHLLLKEIEAYTGQSLSSGWLAADKLPVLLLGLFITFWIISLSISMLLLKTSGKSLVARKSVSSKSVVSKGLIGIQFALAGFFILSAMVISKQLKYMDTLDMGYEPTGLLNVTLNSPTFEEAQRVKNVFQGVAGIQSATLSQSSVFGEKGKANFQIEQDTGAVSMLVNYNYIDEDFVATNELNIIAGADLRQGSKQVLINEQAVKTFGYGSSEEILNKKIDFTIRDTTIQYTVGGVISDYHYATMRQMIEPIVLLKNEGNGYFNLSLKTTGRNIQAMVPSLEAAWDQLYPGYQFSYRALTDVLENVYEEDAQKGRFYQWATYLLVVIAALGIFGLTYHYADQKRKEIGIRKAIGAQLIHILLQIGKPILWIAAIAAIIAIPIAYNLSSEWLNAYQYRIEIGATLIIATVVLMVLLSLIAVLYPGIRAGRINPVEALREE</sequence>
<evidence type="ECO:0000313" key="8">
    <source>
        <dbReference type="EMBL" id="OEK04207.1"/>
    </source>
</evidence>
<comment type="subcellular location">
    <subcellularLocation>
        <location evidence="1">Cell membrane</location>
        <topology evidence="1">Multi-pass membrane protein</topology>
    </subcellularLocation>
</comment>
<feature type="domain" description="ABC3 transporter permease C-terminal" evidence="7">
    <location>
        <begin position="284"/>
        <end position="397"/>
    </location>
</feature>
<dbReference type="RefSeq" id="WP_069835712.1">
    <property type="nucleotide sequence ID" value="NZ_MDGQ01000005.1"/>
</dbReference>
<feature type="transmembrane region" description="Helical" evidence="6">
    <location>
        <begin position="334"/>
        <end position="352"/>
    </location>
</feature>
<dbReference type="AlphaFoldDB" id="A0A1E5SYU0"/>
<keyword evidence="3 6" id="KW-0812">Transmembrane</keyword>
<feature type="transmembrane region" description="Helical" evidence="6">
    <location>
        <begin position="417"/>
        <end position="437"/>
    </location>
</feature>
<keyword evidence="4 6" id="KW-1133">Transmembrane helix</keyword>